<proteinExistence type="predicted"/>
<dbReference type="EMBL" id="JNFP01000042">
    <property type="protein sequence ID" value="KIA61654.1"/>
    <property type="molecule type" value="Genomic_DNA"/>
</dbReference>
<organism evidence="1 2">
    <name type="scientific">Nocardia vulneris</name>
    <dbReference type="NCBI Taxonomy" id="1141657"/>
    <lineage>
        <taxon>Bacteria</taxon>
        <taxon>Bacillati</taxon>
        <taxon>Actinomycetota</taxon>
        <taxon>Actinomycetes</taxon>
        <taxon>Mycobacteriales</taxon>
        <taxon>Nocardiaceae</taxon>
        <taxon>Nocardia</taxon>
    </lineage>
</organism>
<dbReference type="Proteomes" id="UP000031364">
    <property type="component" value="Unassembled WGS sequence"/>
</dbReference>
<accession>A0ABR4Z9E8</accession>
<comment type="caution">
    <text evidence="1">The sequence shown here is derived from an EMBL/GenBank/DDBJ whole genome shotgun (WGS) entry which is preliminary data.</text>
</comment>
<sequence length="156" mass="15677">MSGRFVEGVVLLGAGLLGLGGVTGVVPAAHAATCASVADRSAYDGAWKGGEDNTLVGGFGGLINFVETKYTRAGAEPVVYLGQFVVDAKNVLTSWSGTQLIGDGSTVHATISALTCDGTGKPSSFTADVVSIGTDKKKTELGTFTMKKVALGSTGS</sequence>
<evidence type="ECO:0000313" key="1">
    <source>
        <dbReference type="EMBL" id="KIA61654.1"/>
    </source>
</evidence>
<evidence type="ECO:0000313" key="2">
    <source>
        <dbReference type="Proteomes" id="UP000031364"/>
    </source>
</evidence>
<keyword evidence="2" id="KW-1185">Reference proteome</keyword>
<protein>
    <recommendedName>
        <fullName evidence="3">Lipoprotein</fullName>
    </recommendedName>
</protein>
<gene>
    <name evidence="1" type="ORF">FG87_29975</name>
</gene>
<reference evidence="1 2" key="1">
    <citation type="journal article" date="2014" name="Int. J. Syst. Evol. Microbiol.">
        <title>Nocardia vulneris sp. nov., isolated from wounds of human patients in North America.</title>
        <authorList>
            <person name="Lasker B.A."/>
            <person name="Bell M."/>
            <person name="Klenk H.P."/>
            <person name="Sproer C."/>
            <person name="Schumann C."/>
            <person name="Schumann P."/>
            <person name="Brown J.M."/>
        </authorList>
    </citation>
    <scope>NUCLEOTIDE SEQUENCE [LARGE SCALE GENOMIC DNA]</scope>
    <source>
        <strain evidence="1 2">W9851</strain>
    </source>
</reference>
<evidence type="ECO:0008006" key="3">
    <source>
        <dbReference type="Google" id="ProtNLM"/>
    </source>
</evidence>
<name>A0ABR4Z9E8_9NOCA</name>